<sequence length="39" mass="4395">NHSTKALFPLQSSYSKVTTNCCQTGLCRCQDLFEKIELS</sequence>
<protein>
    <submittedName>
        <fullName evidence="1">4885_t:CDS:1</fullName>
    </submittedName>
</protein>
<dbReference type="EMBL" id="CAJVQA010002159">
    <property type="protein sequence ID" value="CAG8538612.1"/>
    <property type="molecule type" value="Genomic_DNA"/>
</dbReference>
<keyword evidence="2" id="KW-1185">Reference proteome</keyword>
<dbReference type="Proteomes" id="UP000789759">
    <property type="component" value="Unassembled WGS sequence"/>
</dbReference>
<organism evidence="1 2">
    <name type="scientific">Cetraspora pellucida</name>
    <dbReference type="NCBI Taxonomy" id="1433469"/>
    <lineage>
        <taxon>Eukaryota</taxon>
        <taxon>Fungi</taxon>
        <taxon>Fungi incertae sedis</taxon>
        <taxon>Mucoromycota</taxon>
        <taxon>Glomeromycotina</taxon>
        <taxon>Glomeromycetes</taxon>
        <taxon>Diversisporales</taxon>
        <taxon>Gigasporaceae</taxon>
        <taxon>Cetraspora</taxon>
    </lineage>
</organism>
<comment type="caution">
    <text evidence="1">The sequence shown here is derived from an EMBL/GenBank/DDBJ whole genome shotgun (WGS) entry which is preliminary data.</text>
</comment>
<reference evidence="1" key="1">
    <citation type="submission" date="2021-06" db="EMBL/GenBank/DDBJ databases">
        <authorList>
            <person name="Kallberg Y."/>
            <person name="Tangrot J."/>
            <person name="Rosling A."/>
        </authorList>
    </citation>
    <scope>NUCLEOTIDE SEQUENCE</scope>
    <source>
        <strain evidence="1">FL966</strain>
    </source>
</reference>
<name>A0A9N9ARU1_9GLOM</name>
<evidence type="ECO:0000313" key="1">
    <source>
        <dbReference type="EMBL" id="CAG8538612.1"/>
    </source>
</evidence>
<gene>
    <name evidence="1" type="ORF">CPELLU_LOCUS4191</name>
</gene>
<dbReference type="AlphaFoldDB" id="A0A9N9ARU1"/>
<accession>A0A9N9ARU1</accession>
<evidence type="ECO:0000313" key="2">
    <source>
        <dbReference type="Proteomes" id="UP000789759"/>
    </source>
</evidence>
<feature type="non-terminal residue" evidence="1">
    <location>
        <position position="1"/>
    </location>
</feature>
<proteinExistence type="predicted"/>